<dbReference type="PIRSF" id="PIRSF000709">
    <property type="entry name" value="6PFK_2-Ptase"/>
    <property type="match status" value="1"/>
</dbReference>
<dbReference type="GO" id="GO:0043755">
    <property type="term" value="F:alpha-ribazole phosphatase activity"/>
    <property type="evidence" value="ECO:0007669"/>
    <property type="project" value="UniProtKB-UniRule"/>
</dbReference>
<dbReference type="GO" id="GO:0005737">
    <property type="term" value="C:cytoplasm"/>
    <property type="evidence" value="ECO:0007669"/>
    <property type="project" value="TreeGrafter"/>
</dbReference>
<evidence type="ECO:0000256" key="1">
    <source>
        <dbReference type="ARBA" id="ARBA00023152"/>
    </source>
</evidence>
<sequence length="208" mass="23755">MKKTRMYLVRHGETQWNADGRFQGHSDVPLSVLGRSQVETLTTKLSQLKIDAFYSSDLSRAMETAEILAKKHQCQIYYLPDLREINFGEWEGLTFEEIAQNYGELSSQWWANPFTTQIPSGESLQDVAERCAKAVHEIIDRHAGKTVVVAAHGGVIRMIVAHALGMDFQHYWKLRLDNVSLTIVEYHGYEKAILELYNDTCHLKNTPS</sequence>
<dbReference type="EC" id="3.1.3.73" evidence="3"/>
<organism evidence="7 8">
    <name type="scientific">Desulforamulus reducens (strain ATCC BAA-1160 / DSM 100696 / MI-1)</name>
    <name type="common">Desulfotomaculum reducens</name>
    <dbReference type="NCBI Taxonomy" id="349161"/>
    <lineage>
        <taxon>Bacteria</taxon>
        <taxon>Bacillati</taxon>
        <taxon>Bacillota</taxon>
        <taxon>Clostridia</taxon>
        <taxon>Eubacteriales</taxon>
        <taxon>Peptococcaceae</taxon>
        <taxon>Desulforamulus</taxon>
    </lineage>
</organism>
<dbReference type="SMART" id="SM00855">
    <property type="entry name" value="PGAM"/>
    <property type="match status" value="1"/>
</dbReference>
<dbReference type="InterPro" id="IPR013078">
    <property type="entry name" value="His_Pase_superF_clade-1"/>
</dbReference>
<name>A4J5S6_DESRM</name>
<dbReference type="GO" id="GO:0009236">
    <property type="term" value="P:cobalamin biosynthetic process"/>
    <property type="evidence" value="ECO:0007669"/>
    <property type="project" value="UniProtKB-UniRule"/>
</dbReference>
<dbReference type="Proteomes" id="UP000001556">
    <property type="component" value="Chromosome"/>
</dbReference>
<dbReference type="GO" id="GO:0006003">
    <property type="term" value="P:fructose 2,6-bisphosphate metabolic process"/>
    <property type="evidence" value="ECO:0007669"/>
    <property type="project" value="InterPro"/>
</dbReference>
<dbReference type="InterPro" id="IPR017578">
    <property type="entry name" value="Ribazole_CobC"/>
</dbReference>
<dbReference type="STRING" id="349161.Dred_1908"/>
<feature type="binding site" evidence="5">
    <location>
        <begin position="10"/>
        <end position="17"/>
    </location>
    <ligand>
        <name>substrate</name>
    </ligand>
</feature>
<dbReference type="InterPro" id="IPR029033">
    <property type="entry name" value="His_PPase_superfam"/>
</dbReference>
<dbReference type="NCBIfam" id="TIGR03162">
    <property type="entry name" value="ribazole_cobC"/>
    <property type="match status" value="1"/>
</dbReference>
<evidence type="ECO:0000256" key="4">
    <source>
        <dbReference type="PIRSR" id="PIRSR613078-1"/>
    </source>
</evidence>
<evidence type="ECO:0000313" key="8">
    <source>
        <dbReference type="Proteomes" id="UP000001556"/>
    </source>
</evidence>
<evidence type="ECO:0000256" key="3">
    <source>
        <dbReference type="NCBIfam" id="TIGR03162"/>
    </source>
</evidence>
<dbReference type="CDD" id="cd07067">
    <property type="entry name" value="HP_PGM_like"/>
    <property type="match status" value="1"/>
</dbReference>
<protein>
    <recommendedName>
        <fullName evidence="3">Alpha-ribazole phosphatase</fullName>
        <ecNumber evidence="3">3.1.3.73</ecNumber>
    </recommendedName>
</protein>
<feature type="active site" description="Proton donor/acceptor" evidence="4">
    <location>
        <position position="84"/>
    </location>
</feature>
<reference evidence="7 8" key="1">
    <citation type="submission" date="2007-03" db="EMBL/GenBank/DDBJ databases">
        <title>Complete sequence of Desulfotomaculum reducens MI-1.</title>
        <authorList>
            <consortium name="US DOE Joint Genome Institute"/>
            <person name="Copeland A."/>
            <person name="Lucas S."/>
            <person name="Lapidus A."/>
            <person name="Barry K."/>
            <person name="Detter J.C."/>
            <person name="Glavina del Rio T."/>
            <person name="Hammon N."/>
            <person name="Israni S."/>
            <person name="Dalin E."/>
            <person name="Tice H."/>
            <person name="Pitluck S."/>
            <person name="Sims D."/>
            <person name="Brettin T."/>
            <person name="Bruce D."/>
            <person name="Han C."/>
            <person name="Tapia R."/>
            <person name="Schmutz J."/>
            <person name="Larimer F."/>
            <person name="Land M."/>
            <person name="Hauser L."/>
            <person name="Kyrpides N."/>
            <person name="Kim E."/>
            <person name="Tebo B.M."/>
            <person name="Richardson P."/>
        </authorList>
    </citation>
    <scope>NUCLEOTIDE SEQUENCE [LARGE SCALE GENOMIC DNA]</scope>
    <source>
        <strain evidence="7 8">MI-1</strain>
    </source>
</reference>
<dbReference type="AlphaFoldDB" id="A4J5S6"/>
<gene>
    <name evidence="7" type="ordered locus">Dred_1908</name>
</gene>
<keyword evidence="1" id="KW-0324">Glycolysis</keyword>
<dbReference type="Pfam" id="PF00300">
    <property type="entry name" value="His_Phos_1"/>
    <property type="match status" value="1"/>
</dbReference>
<keyword evidence="8" id="KW-1185">Reference proteome</keyword>
<dbReference type="Gene3D" id="3.40.50.1240">
    <property type="entry name" value="Phosphoglycerate mutase-like"/>
    <property type="match status" value="1"/>
</dbReference>
<dbReference type="InterPro" id="IPR050275">
    <property type="entry name" value="PGM_Phosphatase"/>
</dbReference>
<dbReference type="GO" id="GO:0016853">
    <property type="term" value="F:isomerase activity"/>
    <property type="evidence" value="ECO:0007669"/>
    <property type="project" value="UniProtKB-KW"/>
</dbReference>
<feature type="active site" description="Tele-phosphohistidine intermediate" evidence="4">
    <location>
        <position position="11"/>
    </location>
</feature>
<dbReference type="eggNOG" id="COG0406">
    <property type="taxonomic scope" value="Bacteria"/>
</dbReference>
<dbReference type="InterPro" id="IPR001345">
    <property type="entry name" value="PG/BPGM_mutase_AS"/>
</dbReference>
<dbReference type="PANTHER" id="PTHR48100:SF1">
    <property type="entry name" value="HISTIDINE PHOSPHATASE FAMILY PROTEIN-RELATED"/>
    <property type="match status" value="1"/>
</dbReference>
<dbReference type="PRINTS" id="PR00991">
    <property type="entry name" value="6PFRUCTKNASE"/>
</dbReference>
<accession>A4J5S6</accession>
<evidence type="ECO:0000256" key="2">
    <source>
        <dbReference type="ARBA" id="ARBA00023235"/>
    </source>
</evidence>
<evidence type="ECO:0000313" key="7">
    <source>
        <dbReference type="EMBL" id="ABO50429.1"/>
    </source>
</evidence>
<dbReference type="OrthoDB" id="9781415at2"/>
<dbReference type="PROSITE" id="PS00175">
    <property type="entry name" value="PG_MUTASE"/>
    <property type="match status" value="1"/>
</dbReference>
<feature type="site" description="Transition state stabilizer" evidence="6">
    <location>
        <position position="152"/>
    </location>
</feature>
<proteinExistence type="predicted"/>
<evidence type="ECO:0000256" key="5">
    <source>
        <dbReference type="PIRSR" id="PIRSR613078-2"/>
    </source>
</evidence>
<dbReference type="GO" id="GO:0005524">
    <property type="term" value="F:ATP binding"/>
    <property type="evidence" value="ECO:0007669"/>
    <property type="project" value="InterPro"/>
</dbReference>
<dbReference type="InterPro" id="IPR003094">
    <property type="entry name" value="6Pfruct_kin"/>
</dbReference>
<dbReference type="SUPFAM" id="SSF53254">
    <property type="entry name" value="Phosphoglycerate mutase-like"/>
    <property type="match status" value="1"/>
</dbReference>
<dbReference type="EMBL" id="CP000612">
    <property type="protein sequence ID" value="ABO50429.1"/>
    <property type="molecule type" value="Genomic_DNA"/>
</dbReference>
<keyword evidence="2 7" id="KW-0413">Isomerase</keyword>
<dbReference type="PANTHER" id="PTHR48100">
    <property type="entry name" value="BROAD-SPECIFICITY PHOSPHATASE YOR283W-RELATED"/>
    <property type="match status" value="1"/>
</dbReference>
<dbReference type="RefSeq" id="WP_011878241.1">
    <property type="nucleotide sequence ID" value="NC_009253.1"/>
</dbReference>
<evidence type="ECO:0000256" key="6">
    <source>
        <dbReference type="PIRSR" id="PIRSR613078-3"/>
    </source>
</evidence>
<feature type="binding site" evidence="5">
    <location>
        <position position="60"/>
    </location>
    <ligand>
        <name>substrate</name>
    </ligand>
</feature>
<dbReference type="KEGG" id="drm:Dred_1908"/>
<dbReference type="HOGENOM" id="CLU_033323_8_4_9"/>